<evidence type="ECO:0000256" key="5">
    <source>
        <dbReference type="SAM" id="Coils"/>
    </source>
</evidence>
<dbReference type="Proteomes" id="UP000318578">
    <property type="component" value="Unassembled WGS sequence"/>
</dbReference>
<gene>
    <name evidence="7" type="ORF">FNH06_16645</name>
</gene>
<dbReference type="PANTHER" id="PTHR10146">
    <property type="entry name" value="PROLINE SYNTHETASE CO-TRANSCRIBED BACTERIAL HOMOLOG PROTEIN"/>
    <property type="match status" value="1"/>
</dbReference>
<dbReference type="InterPro" id="IPR011078">
    <property type="entry name" value="PyrdxlP_homeostasis"/>
</dbReference>
<proteinExistence type="inferred from homology"/>
<feature type="coiled-coil region" evidence="5">
    <location>
        <begin position="6"/>
        <end position="33"/>
    </location>
</feature>
<evidence type="ECO:0000256" key="4">
    <source>
        <dbReference type="RuleBase" id="RU004514"/>
    </source>
</evidence>
<dbReference type="InterPro" id="IPR001608">
    <property type="entry name" value="Ala_racemase_N"/>
</dbReference>
<dbReference type="SUPFAM" id="SSF51419">
    <property type="entry name" value="PLP-binding barrel"/>
    <property type="match status" value="1"/>
</dbReference>
<dbReference type="GO" id="GO:0030170">
    <property type="term" value="F:pyridoxal phosphate binding"/>
    <property type="evidence" value="ECO:0007669"/>
    <property type="project" value="UniProtKB-UniRule"/>
</dbReference>
<keyword evidence="5" id="KW-0175">Coiled coil</keyword>
<organism evidence="7 8">
    <name type="scientific">Amycolatopsis acidiphila</name>
    <dbReference type="NCBI Taxonomy" id="715473"/>
    <lineage>
        <taxon>Bacteria</taxon>
        <taxon>Bacillati</taxon>
        <taxon>Actinomycetota</taxon>
        <taxon>Actinomycetes</taxon>
        <taxon>Pseudonocardiales</taxon>
        <taxon>Pseudonocardiaceae</taxon>
        <taxon>Amycolatopsis</taxon>
    </lineage>
</organism>
<dbReference type="Gene3D" id="3.20.20.10">
    <property type="entry name" value="Alanine racemase"/>
    <property type="match status" value="1"/>
</dbReference>
<dbReference type="AlphaFoldDB" id="A0A558ABF2"/>
<dbReference type="PANTHER" id="PTHR10146:SF14">
    <property type="entry name" value="PYRIDOXAL PHOSPHATE HOMEOSTASIS PROTEIN"/>
    <property type="match status" value="1"/>
</dbReference>
<dbReference type="OrthoDB" id="9804072at2"/>
<dbReference type="Pfam" id="PF01168">
    <property type="entry name" value="Ala_racemase_N"/>
    <property type="match status" value="1"/>
</dbReference>
<dbReference type="CDD" id="cd00635">
    <property type="entry name" value="PLPDE_III_YBL036c_like"/>
    <property type="match status" value="1"/>
</dbReference>
<feature type="domain" description="Alanine racemase N-terminal" evidence="6">
    <location>
        <begin position="13"/>
        <end position="233"/>
    </location>
</feature>
<sequence length="247" mass="26113">MSDDRKAALAKALEQVEERVRRACEAAGRARAEVRMLAVTKTFPASDAALLTDLGLTDLAENRDQEAGTKAAEVAELRPDAAVRWHMVGRLQRNKARSVVRWADEVQSVDSVRLAGALDKAVLAEGRPRLDVLVQASIDGDPARGGCPLPELDELAAYIARTGGLRLRGVMAVAPLGADPGPAFERLAEAAERLRRNHPEATELSAGMSGDLEQAIRHGSTCVRVGTALLGGRGLASLESGSPGSAR</sequence>
<dbReference type="PROSITE" id="PS01211">
    <property type="entry name" value="UPF0001"/>
    <property type="match status" value="1"/>
</dbReference>
<evidence type="ECO:0000256" key="1">
    <source>
        <dbReference type="ARBA" id="ARBA00022898"/>
    </source>
</evidence>
<comment type="cofactor">
    <cofactor evidence="3">
        <name>pyridoxal 5'-phosphate</name>
        <dbReference type="ChEBI" id="CHEBI:597326"/>
    </cofactor>
</comment>
<comment type="similarity">
    <text evidence="2 4">Belongs to the pyridoxal phosphate-binding protein YggS/PROSC family.</text>
</comment>
<feature type="modified residue" description="N6-(pyridoxal phosphate)lysine" evidence="2 3">
    <location>
        <position position="41"/>
    </location>
</feature>
<evidence type="ECO:0000256" key="2">
    <source>
        <dbReference type="HAMAP-Rule" id="MF_02087"/>
    </source>
</evidence>
<reference evidence="7 8" key="1">
    <citation type="submission" date="2019-07" db="EMBL/GenBank/DDBJ databases">
        <title>New species of Amycolatopsis and Streptomyces.</title>
        <authorList>
            <person name="Duangmal K."/>
            <person name="Teo W.F.A."/>
            <person name="Lipun K."/>
        </authorList>
    </citation>
    <scope>NUCLEOTIDE SEQUENCE [LARGE SCALE GENOMIC DNA]</scope>
    <source>
        <strain evidence="7 8">JCM 30562</strain>
    </source>
</reference>
<comment type="caution">
    <text evidence="7">The sequence shown here is derived from an EMBL/GenBank/DDBJ whole genome shotgun (WGS) entry which is preliminary data.</text>
</comment>
<protein>
    <recommendedName>
        <fullName evidence="2">Pyridoxal phosphate homeostasis protein</fullName>
        <shortName evidence="2">PLP homeostasis protein</shortName>
    </recommendedName>
</protein>
<name>A0A558ABF2_9PSEU</name>
<dbReference type="PIRSF" id="PIRSF004848">
    <property type="entry name" value="YBL036c_PLPDEIII"/>
    <property type="match status" value="1"/>
</dbReference>
<keyword evidence="8" id="KW-1185">Reference proteome</keyword>
<dbReference type="NCBIfam" id="TIGR00044">
    <property type="entry name" value="YggS family pyridoxal phosphate-dependent enzyme"/>
    <property type="match status" value="1"/>
</dbReference>
<dbReference type="InterPro" id="IPR029066">
    <property type="entry name" value="PLP-binding_barrel"/>
</dbReference>
<dbReference type="EMBL" id="VJZA01000025">
    <property type="protein sequence ID" value="TVT21592.1"/>
    <property type="molecule type" value="Genomic_DNA"/>
</dbReference>
<evidence type="ECO:0000313" key="7">
    <source>
        <dbReference type="EMBL" id="TVT21592.1"/>
    </source>
</evidence>
<evidence type="ECO:0000256" key="3">
    <source>
        <dbReference type="PIRSR" id="PIRSR004848-1"/>
    </source>
</evidence>
<dbReference type="HAMAP" id="MF_02087">
    <property type="entry name" value="PLP_homeostasis"/>
    <property type="match status" value="1"/>
</dbReference>
<accession>A0A558ABF2</accession>
<evidence type="ECO:0000313" key="8">
    <source>
        <dbReference type="Proteomes" id="UP000318578"/>
    </source>
</evidence>
<keyword evidence="1 2" id="KW-0663">Pyridoxal phosphate</keyword>
<comment type="function">
    <text evidence="2">Pyridoxal 5'-phosphate (PLP)-binding protein, which is involved in PLP homeostasis.</text>
</comment>
<dbReference type="RefSeq" id="WP_144639327.1">
    <property type="nucleotide sequence ID" value="NZ_BNAX01000023.1"/>
</dbReference>
<evidence type="ECO:0000259" key="6">
    <source>
        <dbReference type="Pfam" id="PF01168"/>
    </source>
</evidence>